<reference evidence="1" key="1">
    <citation type="submission" date="2020-10" db="EMBL/GenBank/DDBJ databases">
        <authorList>
            <person name="Gilroy R."/>
        </authorList>
    </citation>
    <scope>NUCLEOTIDE SEQUENCE</scope>
    <source>
        <strain evidence="1">ChiHcec3-11533</strain>
    </source>
</reference>
<dbReference type="Proteomes" id="UP000824072">
    <property type="component" value="Unassembled WGS sequence"/>
</dbReference>
<evidence type="ECO:0000313" key="1">
    <source>
        <dbReference type="EMBL" id="HIU33165.1"/>
    </source>
</evidence>
<comment type="caution">
    <text evidence="1">The sequence shown here is derived from an EMBL/GenBank/DDBJ whole genome shotgun (WGS) entry which is preliminary data.</text>
</comment>
<gene>
    <name evidence="1" type="ORF">IAB02_01250</name>
</gene>
<evidence type="ECO:0000313" key="2">
    <source>
        <dbReference type="Proteomes" id="UP000824072"/>
    </source>
</evidence>
<organism evidence="1 2">
    <name type="scientific">Candidatus Pullichristensenella excrementigallinarum</name>
    <dbReference type="NCBI Taxonomy" id="2840907"/>
    <lineage>
        <taxon>Bacteria</taxon>
        <taxon>Bacillati</taxon>
        <taxon>Bacillota</taxon>
        <taxon>Clostridia</taxon>
        <taxon>Candidatus Pullichristensenella</taxon>
    </lineage>
</organism>
<protein>
    <submittedName>
        <fullName evidence="1">Uncharacterized protein</fullName>
    </submittedName>
</protein>
<proteinExistence type="predicted"/>
<accession>A0A9D1I9U2</accession>
<name>A0A9D1I9U2_9FIRM</name>
<sequence length="87" mass="9659">MGVSDCLSAVIQTFGLTSNLTGDKPLRKAANKEGVVVYGTIWIYDQLKNLGKISEDDYDSAIADLITAVQNGRCRRPLDELFKRKRP</sequence>
<reference evidence="1" key="2">
    <citation type="journal article" date="2021" name="PeerJ">
        <title>Extensive microbial diversity within the chicken gut microbiome revealed by metagenomics and culture.</title>
        <authorList>
            <person name="Gilroy R."/>
            <person name="Ravi A."/>
            <person name="Getino M."/>
            <person name="Pursley I."/>
            <person name="Horton D.L."/>
            <person name="Alikhan N.F."/>
            <person name="Baker D."/>
            <person name="Gharbi K."/>
            <person name="Hall N."/>
            <person name="Watson M."/>
            <person name="Adriaenssens E.M."/>
            <person name="Foster-Nyarko E."/>
            <person name="Jarju S."/>
            <person name="Secka A."/>
            <person name="Antonio M."/>
            <person name="Oren A."/>
            <person name="Chaudhuri R.R."/>
            <person name="La Ragione R."/>
            <person name="Hildebrand F."/>
            <person name="Pallen M.J."/>
        </authorList>
    </citation>
    <scope>NUCLEOTIDE SEQUENCE</scope>
    <source>
        <strain evidence="1">ChiHcec3-11533</strain>
    </source>
</reference>
<dbReference type="EMBL" id="DVMU01000029">
    <property type="protein sequence ID" value="HIU33165.1"/>
    <property type="molecule type" value="Genomic_DNA"/>
</dbReference>
<dbReference type="AlphaFoldDB" id="A0A9D1I9U2"/>